<evidence type="ECO:0000313" key="2">
    <source>
        <dbReference type="Proteomes" id="UP000287156"/>
    </source>
</evidence>
<evidence type="ECO:0000313" key="1">
    <source>
        <dbReference type="EMBL" id="RST74084.1"/>
    </source>
</evidence>
<sequence>MDKLSDDVLLLSFEKAKKVEDIDEKFIELLKSEIIKRDLPLEIDK</sequence>
<dbReference type="Pfam" id="PF08970">
    <property type="entry name" value="Sda"/>
    <property type="match status" value="1"/>
</dbReference>
<organism evidence="1 2">
    <name type="scientific">Siminovitchia acidinfaciens</name>
    <dbReference type="NCBI Taxonomy" id="2321395"/>
    <lineage>
        <taxon>Bacteria</taxon>
        <taxon>Bacillati</taxon>
        <taxon>Bacillota</taxon>
        <taxon>Bacilli</taxon>
        <taxon>Bacillales</taxon>
        <taxon>Bacillaceae</taxon>
        <taxon>Siminovitchia</taxon>
    </lineage>
</organism>
<gene>
    <name evidence="1" type="ORF">D4T97_010390</name>
</gene>
<dbReference type="InterPro" id="IPR036916">
    <property type="entry name" value="Sda_sf"/>
</dbReference>
<dbReference type="Gene3D" id="1.10.287.1100">
    <property type="entry name" value="Sporulation inhibitor A"/>
    <property type="match status" value="1"/>
</dbReference>
<protein>
    <submittedName>
        <fullName evidence="1">Sporulation histidine kinase inhibitor Sda</fullName>
    </submittedName>
</protein>
<comment type="caution">
    <text evidence="1">The sequence shown here is derived from an EMBL/GenBank/DDBJ whole genome shotgun (WGS) entry which is preliminary data.</text>
</comment>
<dbReference type="SUPFAM" id="SSF100985">
    <property type="entry name" value="Sporulation inhibitor Sda"/>
    <property type="match status" value="1"/>
</dbReference>
<dbReference type="AlphaFoldDB" id="A0A429XZ70"/>
<keyword evidence="1" id="KW-0649">Protein kinase inhibitor</keyword>
<dbReference type="OrthoDB" id="2933732at2"/>
<dbReference type="Proteomes" id="UP000287156">
    <property type="component" value="Unassembled WGS sequence"/>
</dbReference>
<keyword evidence="2" id="KW-1185">Reference proteome</keyword>
<proteinExistence type="predicted"/>
<dbReference type="RefSeq" id="WP_126050398.1">
    <property type="nucleotide sequence ID" value="NZ_QYTV02000004.1"/>
</dbReference>
<dbReference type="EMBL" id="QYTV02000004">
    <property type="protein sequence ID" value="RST74084.1"/>
    <property type="molecule type" value="Genomic_DNA"/>
</dbReference>
<accession>A0A429XZ70</accession>
<reference evidence="1" key="1">
    <citation type="submission" date="2018-12" db="EMBL/GenBank/DDBJ databases">
        <authorList>
            <person name="Sun L."/>
            <person name="Chen Z."/>
        </authorList>
    </citation>
    <scope>NUCLEOTIDE SEQUENCE [LARGE SCALE GENOMIC DNA]</scope>
    <source>
        <strain evidence="1">3-2-2</strain>
    </source>
</reference>
<name>A0A429XZ70_9BACI</name>
<dbReference type="InterPro" id="IPR015064">
    <property type="entry name" value="Sda"/>
</dbReference>